<reference evidence="1" key="2">
    <citation type="journal article" date="2021" name="PeerJ">
        <title>Extensive microbial diversity within the chicken gut microbiome revealed by metagenomics and culture.</title>
        <authorList>
            <person name="Gilroy R."/>
            <person name="Ravi A."/>
            <person name="Getino M."/>
            <person name="Pursley I."/>
            <person name="Horton D.L."/>
            <person name="Alikhan N.F."/>
            <person name="Baker D."/>
            <person name="Gharbi K."/>
            <person name="Hall N."/>
            <person name="Watson M."/>
            <person name="Adriaenssens E.M."/>
            <person name="Foster-Nyarko E."/>
            <person name="Jarju S."/>
            <person name="Secka A."/>
            <person name="Antonio M."/>
            <person name="Oren A."/>
            <person name="Chaudhuri R.R."/>
            <person name="La Ragione R."/>
            <person name="Hildebrand F."/>
            <person name="Pallen M.J."/>
        </authorList>
    </citation>
    <scope>NUCLEOTIDE SEQUENCE</scope>
    <source>
        <strain evidence="1">CHK195-15760</strain>
    </source>
</reference>
<gene>
    <name evidence="1" type="ORF">IAB70_07465</name>
</gene>
<reference evidence="1" key="1">
    <citation type="submission" date="2020-10" db="EMBL/GenBank/DDBJ databases">
        <authorList>
            <person name="Gilroy R."/>
        </authorList>
    </citation>
    <scope>NUCLEOTIDE SEQUENCE</scope>
    <source>
        <strain evidence="1">CHK195-15760</strain>
    </source>
</reference>
<organism evidence="1 2">
    <name type="scientific">Candidatus Merdicola faecigallinarum</name>
    <dbReference type="NCBI Taxonomy" id="2840862"/>
    <lineage>
        <taxon>Bacteria</taxon>
        <taxon>Bacillati</taxon>
        <taxon>Bacillota</taxon>
        <taxon>Clostridia</taxon>
        <taxon>Candidatus Merdicola</taxon>
    </lineage>
</organism>
<dbReference type="AlphaFoldDB" id="A0A9D1M2F6"/>
<evidence type="ECO:0000313" key="1">
    <source>
        <dbReference type="EMBL" id="HIU52425.1"/>
    </source>
</evidence>
<protein>
    <submittedName>
        <fullName evidence="1">Uncharacterized protein</fullName>
    </submittedName>
</protein>
<proteinExistence type="predicted"/>
<accession>A0A9D1M2F6</accession>
<dbReference type="EMBL" id="DVNH01000063">
    <property type="protein sequence ID" value="HIU52425.1"/>
    <property type="molecule type" value="Genomic_DNA"/>
</dbReference>
<evidence type="ECO:0000313" key="2">
    <source>
        <dbReference type="Proteomes" id="UP000824093"/>
    </source>
</evidence>
<name>A0A9D1M2F6_9FIRM</name>
<comment type="caution">
    <text evidence="1">The sequence shown here is derived from an EMBL/GenBank/DDBJ whole genome shotgun (WGS) entry which is preliminary data.</text>
</comment>
<sequence>MEQRGLKVISSDKTFFTKITNTISKLLIPTKVGFNGVIIGIKRNNVLKNYELYTNLKREEASDKKESISKKYEEAYTLYLEAIDKYIMDSVYKKVKNGTATEFEKNALATYYEVTHIKETEYLEYKHRKQQYLIELDYETIKELDKPKVREKFEPFYASKMETLYKGLLKHYSVKIADNLSFKDKSKIYDKIFETLEKYITDVLPIKMKHDEDNNYQEILNEYDKFSRFTVGKLDQKEYIEKKMILLGISRQLFTHSLPLIVAEQCYIKLLKDTRSLIVDTMVPQKRTAAYEMLIELIEDYNVRLLSTKIYWDKPQERDFYKKFWNQYKEIQKIKDENLELYQKKKEILFIKNDLKMLSNSKRDYSKIIKFYKTKLVNLGVMRQFKNTAKTLDGSYAKKNNIRKKEIV</sequence>
<dbReference type="Proteomes" id="UP000824093">
    <property type="component" value="Unassembled WGS sequence"/>
</dbReference>